<dbReference type="Proteomes" id="UP000192599">
    <property type="component" value="Unassembled WGS sequence"/>
</dbReference>
<feature type="domain" description="Peptidase M16 N-terminal" evidence="1">
    <location>
        <begin position="53"/>
        <end position="179"/>
    </location>
</feature>
<sequence length="429" mass="47804">MKTRYILYIFLLLQGSLMSATIKHINISNVDIPVIFEEQKSLPILNLQLIFKNSGYIKDNQNLGLASLSARVLNEGTKKLGSVKFSEILDDNAITIHSAVGFETLTIELSSLKEKSNLAIKSLNELLQSPNLSENSLEKVKTLAIGSLKRKENDFDDVASKGLNALLYSGTALANPASGTIESISKIELKDIEQFLKNSLTLNNLTIVAGGDISFIELENALKPLLKELKVGEKEDIQKIEFVSKKEEKEVLKQTEQAYIYFGSNFNAKAKDEDNYKAKVASFILGGSGFGSRLMEEIRVKRGLAYSAYANIGINRLYSSFSGYLQTKNESASQAINIVKSLVDDFVKSGVTQEELDAAKNFLLGSEPLRTETLAQRLNRAFMLDFKGLSLDYPKLELEKIQNLSLEDLNNYIKTHTELNNLTFFIVRK</sequence>
<dbReference type="SUPFAM" id="SSF63411">
    <property type="entry name" value="LuxS/MPP-like metallohydrolase"/>
    <property type="match status" value="2"/>
</dbReference>
<dbReference type="Pfam" id="PF00675">
    <property type="entry name" value="Peptidase_M16"/>
    <property type="match status" value="1"/>
</dbReference>
<dbReference type="InterPro" id="IPR011765">
    <property type="entry name" value="Pept_M16_N"/>
</dbReference>
<reference evidence="3 4" key="1">
    <citation type="submission" date="2017-04" db="EMBL/GenBank/DDBJ databases">
        <title>Accumulation and expression of multiple antibiotic resistance genes in Arcobacter cryaerophilus that thrives in sewage.</title>
        <authorList>
            <person name="Millar J.A."/>
            <person name="Raghavan R."/>
        </authorList>
    </citation>
    <scope>NUCLEOTIDE SEQUENCE [LARGE SCALE GENOMIC DNA]</scope>
    <source>
        <strain evidence="3 4">AZT-1</strain>
    </source>
</reference>
<dbReference type="Gene3D" id="3.30.830.10">
    <property type="entry name" value="Metalloenzyme, LuxS/M16 peptidase-like"/>
    <property type="match status" value="2"/>
</dbReference>
<dbReference type="InterPro" id="IPR007863">
    <property type="entry name" value="Peptidase_M16_C"/>
</dbReference>
<protein>
    <submittedName>
        <fullName evidence="3">Peptidase M16</fullName>
    </submittedName>
</protein>
<name>A0A1V9VE38_9BACT</name>
<dbReference type="EMBL" id="LNTC01000003">
    <property type="protein sequence ID" value="OQR42307.1"/>
    <property type="molecule type" value="Genomic_DNA"/>
</dbReference>
<dbReference type="Pfam" id="PF05193">
    <property type="entry name" value="Peptidase_M16_C"/>
    <property type="match status" value="1"/>
</dbReference>
<feature type="domain" description="Peptidase M16 C-terminal" evidence="2">
    <location>
        <begin position="186"/>
        <end position="361"/>
    </location>
</feature>
<evidence type="ECO:0000313" key="4">
    <source>
        <dbReference type="Proteomes" id="UP000192599"/>
    </source>
</evidence>
<dbReference type="PANTHER" id="PTHR11851">
    <property type="entry name" value="METALLOPROTEASE"/>
    <property type="match status" value="1"/>
</dbReference>
<evidence type="ECO:0000259" key="1">
    <source>
        <dbReference type="Pfam" id="PF00675"/>
    </source>
</evidence>
<proteinExistence type="predicted"/>
<accession>A0A1V9VE38</accession>
<evidence type="ECO:0000313" key="3">
    <source>
        <dbReference type="EMBL" id="OQR42307.1"/>
    </source>
</evidence>
<organism evidence="3 4">
    <name type="scientific">Aliarcobacter cryaerophilus</name>
    <dbReference type="NCBI Taxonomy" id="28198"/>
    <lineage>
        <taxon>Bacteria</taxon>
        <taxon>Pseudomonadati</taxon>
        <taxon>Campylobacterota</taxon>
        <taxon>Epsilonproteobacteria</taxon>
        <taxon>Campylobacterales</taxon>
        <taxon>Arcobacteraceae</taxon>
        <taxon>Aliarcobacter</taxon>
    </lineage>
</organism>
<comment type="caution">
    <text evidence="3">The sequence shown here is derived from an EMBL/GenBank/DDBJ whole genome shotgun (WGS) entry which is preliminary data.</text>
</comment>
<dbReference type="PANTHER" id="PTHR11851:SF225">
    <property type="entry name" value="NON-PEPTIDASE HOMOLOG YMXG"/>
    <property type="match status" value="1"/>
</dbReference>
<dbReference type="GO" id="GO:0046872">
    <property type="term" value="F:metal ion binding"/>
    <property type="evidence" value="ECO:0007669"/>
    <property type="project" value="InterPro"/>
</dbReference>
<dbReference type="AlphaFoldDB" id="A0A1V9VE38"/>
<evidence type="ECO:0000259" key="2">
    <source>
        <dbReference type="Pfam" id="PF05193"/>
    </source>
</evidence>
<dbReference type="InterPro" id="IPR050361">
    <property type="entry name" value="MPP/UQCRC_Complex"/>
</dbReference>
<dbReference type="InterPro" id="IPR011249">
    <property type="entry name" value="Metalloenz_LuxS/M16"/>
</dbReference>
<gene>
    <name evidence="3" type="ORF">AS859_00715</name>
</gene>